<name>A0A8T2P4Z4_9TELE</name>
<dbReference type="CDD" id="cd11456">
    <property type="entry name" value="bHLHzip_N-Myc_like"/>
    <property type="match status" value="1"/>
</dbReference>
<dbReference type="InterPro" id="IPR011598">
    <property type="entry name" value="bHLH_dom"/>
</dbReference>
<evidence type="ECO:0000256" key="1">
    <source>
        <dbReference type="ARBA" id="ARBA00004123"/>
    </source>
</evidence>
<proteinExistence type="predicted"/>
<evidence type="ECO:0000256" key="6">
    <source>
        <dbReference type="SAM" id="MobiDB-lite"/>
    </source>
</evidence>
<dbReference type="InterPro" id="IPR002418">
    <property type="entry name" value="Tscrpt_reg_Myc"/>
</dbReference>
<keyword evidence="9" id="KW-1185">Reference proteome</keyword>
<dbReference type="FunFam" id="4.10.280.10:FF:000019">
    <property type="entry name" value="Myc proto-oncogene protein"/>
    <property type="match status" value="1"/>
</dbReference>
<comment type="caution">
    <text evidence="8">The sequence shown here is derived from an EMBL/GenBank/DDBJ whole genome shotgun (WGS) entry which is preliminary data.</text>
</comment>
<keyword evidence="3" id="KW-0539">Nucleus</keyword>
<dbReference type="GO" id="GO:0003700">
    <property type="term" value="F:DNA-binding transcription factor activity"/>
    <property type="evidence" value="ECO:0007669"/>
    <property type="project" value="InterPro"/>
</dbReference>
<keyword evidence="2" id="KW-0238">DNA-binding</keyword>
<dbReference type="PRINTS" id="PR00044">
    <property type="entry name" value="LEUZIPPRMYC"/>
</dbReference>
<feature type="compositionally biased region" description="Acidic residues" evidence="6">
    <location>
        <begin position="363"/>
        <end position="386"/>
    </location>
</feature>
<dbReference type="PANTHER" id="PTHR45851">
    <property type="entry name" value="MYC PROTO-ONCOGENE"/>
    <property type="match status" value="1"/>
</dbReference>
<dbReference type="InterPro" id="IPR050433">
    <property type="entry name" value="Myc_transcription_factors"/>
</dbReference>
<dbReference type="InterPro" id="IPR012682">
    <property type="entry name" value="Tscrpt_reg_Myc_N"/>
</dbReference>
<dbReference type="GO" id="GO:0005634">
    <property type="term" value="C:nucleus"/>
    <property type="evidence" value="ECO:0007669"/>
    <property type="project" value="UniProtKB-SubCell"/>
</dbReference>
<evidence type="ECO:0000256" key="4">
    <source>
        <dbReference type="ARBA" id="ARBA00025872"/>
    </source>
</evidence>
<reference evidence="8" key="1">
    <citation type="thesis" date="2021" institute="BYU ScholarsArchive" country="Provo, UT, USA">
        <title>Applications of and Algorithms for Genome Assembly and Genomic Analyses with an Emphasis on Marine Teleosts.</title>
        <authorList>
            <person name="Pickett B.D."/>
        </authorList>
    </citation>
    <scope>NUCLEOTIDE SEQUENCE</scope>
    <source>
        <strain evidence="8">HI-2016</strain>
    </source>
</reference>
<sequence length="579" mass="63366">MASSPCCVSIQSVPLLAVTRGLQLRDNIGPSQSENERGKAGCFYGSPHCLVATPGQPREVTDPSGDTEVKGLGLRDFAAECVRSHPDRAVGVLFLRSHDRQSVFGILRPKRASPGEKDSPSVKGSVHSLITLEYESPFPHQPVLPLQEEESRPPSSHFGPQRRENWEAGSGWERKTYVGGSGIVGEDIWKKFELLPTPPLSPSRAGLPGELASASGDSGSMGFGLANPLDWASELLLLPEDDIWGASDGDLFGSALESNLNSIIIQDCMWSGFSAREKLERVVNEKLGKAISTAASCGVSTNTERKTAELNSSVSECVDPAVVFPFPVNKTSISSGTTTTCNSNNSSSNRSSPETVASSADDTPSESDDEDDEDDDEEEEDEEEIDVVTVEKRRSTAGKPMATITIAVRPKVSSGNSGVTSMSVSKPQEVILKRCAPIHQQHNYAAPSPYIEEEASPVPPKKVRSEVRQGTTTKAAAPQRLKKSESPRNSDSEDSERRRNHNILERQRRNDLRSSFLTLRDHVPELVKNEKAAKVVILKKAAEYVHSLEVDERRLQLEKDRLQARQQQLIRRLEQTRTR</sequence>
<evidence type="ECO:0000256" key="2">
    <source>
        <dbReference type="ARBA" id="ARBA00023125"/>
    </source>
</evidence>
<feature type="region of interest" description="Disordered" evidence="6">
    <location>
        <begin position="444"/>
        <end position="507"/>
    </location>
</feature>
<dbReference type="Gene3D" id="4.10.280.10">
    <property type="entry name" value="Helix-loop-helix DNA-binding domain"/>
    <property type="match status" value="1"/>
</dbReference>
<evidence type="ECO:0000313" key="9">
    <source>
        <dbReference type="Proteomes" id="UP000824540"/>
    </source>
</evidence>
<comment type="subcellular location">
    <subcellularLocation>
        <location evidence="1">Nucleus</location>
    </subcellularLocation>
</comment>
<feature type="region of interest" description="Disordered" evidence="6">
    <location>
        <begin position="144"/>
        <end position="166"/>
    </location>
</feature>
<dbReference type="GO" id="GO:0003677">
    <property type="term" value="F:DNA binding"/>
    <property type="evidence" value="ECO:0007669"/>
    <property type="project" value="UniProtKB-KW"/>
</dbReference>
<dbReference type="AlphaFoldDB" id="A0A8T2P4Z4"/>
<evidence type="ECO:0000313" key="8">
    <source>
        <dbReference type="EMBL" id="KAG9347594.1"/>
    </source>
</evidence>
<accession>A0A8T2P4Z4</accession>
<dbReference type="PROSITE" id="PS50888">
    <property type="entry name" value="BHLH"/>
    <property type="match status" value="1"/>
</dbReference>
<gene>
    <name evidence="8" type="ORF">JZ751_005164</name>
</gene>
<feature type="domain" description="BHLH" evidence="7">
    <location>
        <begin position="496"/>
        <end position="548"/>
    </location>
</feature>
<dbReference type="Proteomes" id="UP000824540">
    <property type="component" value="Unassembled WGS sequence"/>
</dbReference>
<feature type="region of interest" description="Disordered" evidence="6">
    <location>
        <begin position="334"/>
        <end position="400"/>
    </location>
</feature>
<keyword evidence="5" id="KW-0175">Coiled coil</keyword>
<evidence type="ECO:0000256" key="5">
    <source>
        <dbReference type="SAM" id="Coils"/>
    </source>
</evidence>
<dbReference type="Pfam" id="PF01056">
    <property type="entry name" value="Myc_N"/>
    <property type="match status" value="1"/>
</dbReference>
<dbReference type="SUPFAM" id="SSF47459">
    <property type="entry name" value="HLH, helix-loop-helix DNA-binding domain"/>
    <property type="match status" value="1"/>
</dbReference>
<feature type="compositionally biased region" description="Low complexity" evidence="6">
    <location>
        <begin position="334"/>
        <end position="352"/>
    </location>
</feature>
<comment type="subunit">
    <text evidence="4">Efficient DNA binding requires dimerization with another bHLH protein. Binds DNA as a heterodimer with MAX.</text>
</comment>
<dbReference type="SMART" id="SM00353">
    <property type="entry name" value="HLH"/>
    <property type="match status" value="1"/>
</dbReference>
<feature type="coiled-coil region" evidence="5">
    <location>
        <begin position="545"/>
        <end position="579"/>
    </location>
</feature>
<dbReference type="Pfam" id="PF00010">
    <property type="entry name" value="HLH"/>
    <property type="match status" value="1"/>
</dbReference>
<protein>
    <recommendedName>
        <fullName evidence="7">BHLH domain-containing protein</fullName>
    </recommendedName>
</protein>
<organism evidence="8 9">
    <name type="scientific">Albula glossodonta</name>
    <name type="common">roundjaw bonefish</name>
    <dbReference type="NCBI Taxonomy" id="121402"/>
    <lineage>
        <taxon>Eukaryota</taxon>
        <taxon>Metazoa</taxon>
        <taxon>Chordata</taxon>
        <taxon>Craniata</taxon>
        <taxon>Vertebrata</taxon>
        <taxon>Euteleostomi</taxon>
        <taxon>Actinopterygii</taxon>
        <taxon>Neopterygii</taxon>
        <taxon>Teleostei</taxon>
        <taxon>Albuliformes</taxon>
        <taxon>Albulidae</taxon>
        <taxon>Albula</taxon>
    </lineage>
</organism>
<dbReference type="GO" id="GO:0046983">
    <property type="term" value="F:protein dimerization activity"/>
    <property type="evidence" value="ECO:0007669"/>
    <property type="project" value="InterPro"/>
</dbReference>
<evidence type="ECO:0000256" key="3">
    <source>
        <dbReference type="ARBA" id="ARBA00023242"/>
    </source>
</evidence>
<dbReference type="InterPro" id="IPR036638">
    <property type="entry name" value="HLH_DNA-bd_sf"/>
</dbReference>
<dbReference type="OrthoDB" id="5964374at2759"/>
<dbReference type="EMBL" id="JAFBMS010000013">
    <property type="protein sequence ID" value="KAG9347594.1"/>
    <property type="molecule type" value="Genomic_DNA"/>
</dbReference>
<evidence type="ECO:0000259" key="7">
    <source>
        <dbReference type="PROSITE" id="PS50888"/>
    </source>
</evidence>
<feature type="compositionally biased region" description="Basic and acidic residues" evidence="6">
    <location>
        <begin position="482"/>
        <end position="507"/>
    </location>
</feature>